<keyword evidence="3" id="KW-0175">Coiled coil</keyword>
<dbReference type="EMBL" id="JACEIK010001309">
    <property type="protein sequence ID" value="MCD7468223.1"/>
    <property type="molecule type" value="Genomic_DNA"/>
</dbReference>
<name>A0ABS8TAP9_DATST</name>
<keyword evidence="2" id="KW-0067">ATP-binding</keyword>
<dbReference type="SMART" id="SM00129">
    <property type="entry name" value="KISc"/>
    <property type="match status" value="1"/>
</dbReference>
<dbReference type="Gene3D" id="3.40.850.10">
    <property type="entry name" value="Kinesin motor domain"/>
    <property type="match status" value="1"/>
</dbReference>
<evidence type="ECO:0000259" key="5">
    <source>
        <dbReference type="PROSITE" id="PS50067"/>
    </source>
</evidence>
<feature type="compositionally biased region" description="Polar residues" evidence="4">
    <location>
        <begin position="36"/>
        <end position="51"/>
    </location>
</feature>
<keyword evidence="1 2" id="KW-0505">Motor protein</keyword>
<reference evidence="6 7" key="1">
    <citation type="journal article" date="2021" name="BMC Genomics">
        <title>Datura genome reveals duplications of psychoactive alkaloid biosynthetic genes and high mutation rate following tissue culture.</title>
        <authorList>
            <person name="Rajewski A."/>
            <person name="Carter-House D."/>
            <person name="Stajich J."/>
            <person name="Litt A."/>
        </authorList>
    </citation>
    <scope>NUCLEOTIDE SEQUENCE [LARGE SCALE GENOMIC DNA]</scope>
    <source>
        <strain evidence="6">AR-01</strain>
    </source>
</reference>
<dbReference type="SUPFAM" id="SSF52540">
    <property type="entry name" value="P-loop containing nucleoside triphosphate hydrolases"/>
    <property type="match status" value="1"/>
</dbReference>
<comment type="similarity">
    <text evidence="2">Belongs to the TRAFAC class myosin-kinesin ATPase superfamily. Kinesin family.</text>
</comment>
<evidence type="ECO:0000313" key="6">
    <source>
        <dbReference type="EMBL" id="MCD7468223.1"/>
    </source>
</evidence>
<dbReference type="InterPro" id="IPR027417">
    <property type="entry name" value="P-loop_NTPase"/>
</dbReference>
<dbReference type="PANTHER" id="PTHR24115:SF416">
    <property type="entry name" value="KINESIN-LIKE PROTEIN KIN-10A"/>
    <property type="match status" value="1"/>
</dbReference>
<sequence>MAPTPSSKNQTTLTPSSKLHQTHVNSRTPQSKHRLNFTSVKPSPNPNSTATKEGGPPPEHPVEVIGRIRDYPDKKEKPLSALQVNSDRRSLRVRTDIGYRDFTLDGVSLSEEEDLDEFYKKFVESRIDGVKLGDKCTIMMYGPTGAGKSHTMFGSVKQPGIVYKSLRDILGDGNEENDENSDKVGVGTFVQVTVLEIYNEELYDLLSTNNGGGFAFGWSKASASKVKLEVIGKKAKNATFISGTEAIKISKEIQKVEKRRIVKSTLCNERSSRSHCMIILDVPTVGGRLMLVDMAGSENIEQAGQTGLEAKMQTAKINQGNIALKRVVESIANGDSHVPFRDSKLTMLLQDSFEDDKSKILMILCASPDPKELHKTISTLEYGAKAKCIVRGPHTPLKEKGAEDSSSTVILGSRIAVMDQFIYKLQMENKLKEKERNEAQKELTKKEEEIAALRAKLELVQGQGTEITEEQINLKVNERTQMLKSELEKRIQECQKMANEIVEMERRKMEERMFQQQQEFEMLRRRLEEMEVELRRSRAESGSIEVEENNFVKRLQEIYSEDAGMVKSMDLDRSIDMETGKRDVLVYKPTFQSILGYPNISNIGEVEDPLFTNKGSLSTVFEEDEEEGDDEGDTENPPVDDEVQKEVIEEKAICSGLLDHDMSCLRPDSDNFSDLSKENDVCMGAAPSRQALIQNIFTLCGNYRELSQHSISPVPAPKNLEDTDSSLPTIKTIGEDYSVKDFHNASVLAADGFSKDLLPLGNSETIKKSAVNQTRMFKSSYDKENVSKENFNPTCGDLVEVHVKWEAASKENPGVATMVKAAKDSSLADLRKLIEIHLGADSPAFTFLEVGDPSGAPVPKDQEVITPVSKLPKCNNLSCGHLVYLRPVKETQRFNHLPFTPLENKLPLTPKSHIKEVGTGLSPKIGEHLSRTPFVTVKRYLNER</sequence>
<feature type="coiled-coil region" evidence="3">
    <location>
        <begin position="422"/>
        <end position="547"/>
    </location>
</feature>
<evidence type="ECO:0000256" key="2">
    <source>
        <dbReference type="PROSITE-ProRule" id="PRU00283"/>
    </source>
</evidence>
<dbReference type="PROSITE" id="PS50067">
    <property type="entry name" value="KINESIN_MOTOR_2"/>
    <property type="match status" value="1"/>
</dbReference>
<keyword evidence="7" id="KW-1185">Reference proteome</keyword>
<proteinExistence type="inferred from homology"/>
<evidence type="ECO:0000256" key="4">
    <source>
        <dbReference type="SAM" id="MobiDB-lite"/>
    </source>
</evidence>
<evidence type="ECO:0000256" key="3">
    <source>
        <dbReference type="SAM" id="Coils"/>
    </source>
</evidence>
<feature type="region of interest" description="Disordered" evidence="4">
    <location>
        <begin position="1"/>
        <end position="60"/>
    </location>
</feature>
<keyword evidence="2" id="KW-0547">Nucleotide-binding</keyword>
<organism evidence="6 7">
    <name type="scientific">Datura stramonium</name>
    <name type="common">Jimsonweed</name>
    <name type="synonym">Common thornapple</name>
    <dbReference type="NCBI Taxonomy" id="4076"/>
    <lineage>
        <taxon>Eukaryota</taxon>
        <taxon>Viridiplantae</taxon>
        <taxon>Streptophyta</taxon>
        <taxon>Embryophyta</taxon>
        <taxon>Tracheophyta</taxon>
        <taxon>Spermatophyta</taxon>
        <taxon>Magnoliopsida</taxon>
        <taxon>eudicotyledons</taxon>
        <taxon>Gunneridae</taxon>
        <taxon>Pentapetalae</taxon>
        <taxon>asterids</taxon>
        <taxon>lamiids</taxon>
        <taxon>Solanales</taxon>
        <taxon>Solanaceae</taxon>
        <taxon>Solanoideae</taxon>
        <taxon>Datureae</taxon>
        <taxon>Datura</taxon>
    </lineage>
</organism>
<dbReference type="PRINTS" id="PR00380">
    <property type="entry name" value="KINESINHEAVY"/>
</dbReference>
<feature type="compositionally biased region" description="Acidic residues" evidence="4">
    <location>
        <begin position="621"/>
        <end position="641"/>
    </location>
</feature>
<protein>
    <recommendedName>
        <fullName evidence="5">Kinesin motor domain-containing protein</fullName>
    </recommendedName>
</protein>
<dbReference type="InterPro" id="IPR001752">
    <property type="entry name" value="Kinesin_motor_dom"/>
</dbReference>
<dbReference type="Pfam" id="PF00225">
    <property type="entry name" value="Kinesin"/>
    <property type="match status" value="1"/>
</dbReference>
<dbReference type="Proteomes" id="UP000823775">
    <property type="component" value="Unassembled WGS sequence"/>
</dbReference>
<gene>
    <name evidence="6" type="ORF">HAX54_006207</name>
</gene>
<dbReference type="PANTHER" id="PTHR24115">
    <property type="entry name" value="KINESIN-RELATED"/>
    <property type="match status" value="1"/>
</dbReference>
<feature type="domain" description="Kinesin motor" evidence="5">
    <location>
        <begin position="61"/>
        <end position="389"/>
    </location>
</feature>
<evidence type="ECO:0000313" key="7">
    <source>
        <dbReference type="Proteomes" id="UP000823775"/>
    </source>
</evidence>
<feature type="compositionally biased region" description="Polar residues" evidence="4">
    <location>
        <begin position="1"/>
        <end position="29"/>
    </location>
</feature>
<dbReference type="InterPro" id="IPR036961">
    <property type="entry name" value="Kinesin_motor_dom_sf"/>
</dbReference>
<comment type="caution">
    <text evidence="6">The sequence shown here is derived from an EMBL/GenBank/DDBJ whole genome shotgun (WGS) entry which is preliminary data.</text>
</comment>
<dbReference type="InterPro" id="IPR027640">
    <property type="entry name" value="Kinesin-like_fam"/>
</dbReference>
<feature type="binding site" evidence="2">
    <location>
        <begin position="142"/>
        <end position="149"/>
    </location>
    <ligand>
        <name>ATP</name>
        <dbReference type="ChEBI" id="CHEBI:30616"/>
    </ligand>
</feature>
<accession>A0ABS8TAP9</accession>
<feature type="region of interest" description="Disordered" evidence="4">
    <location>
        <begin position="620"/>
        <end position="641"/>
    </location>
</feature>
<evidence type="ECO:0000256" key="1">
    <source>
        <dbReference type="ARBA" id="ARBA00023175"/>
    </source>
</evidence>